<dbReference type="Gene3D" id="1.50.10.20">
    <property type="match status" value="1"/>
</dbReference>
<organism evidence="1 2">
    <name type="scientific">Trematosphaeria pertusa</name>
    <dbReference type="NCBI Taxonomy" id="390896"/>
    <lineage>
        <taxon>Eukaryota</taxon>
        <taxon>Fungi</taxon>
        <taxon>Dikarya</taxon>
        <taxon>Ascomycota</taxon>
        <taxon>Pezizomycotina</taxon>
        <taxon>Dothideomycetes</taxon>
        <taxon>Pleosporomycetidae</taxon>
        <taxon>Pleosporales</taxon>
        <taxon>Massarineae</taxon>
        <taxon>Trematosphaeriaceae</taxon>
        <taxon>Trematosphaeria</taxon>
    </lineage>
</organism>
<dbReference type="AlphaFoldDB" id="A0A6A6IGE8"/>
<dbReference type="GeneID" id="54580171"/>
<dbReference type="InterPro" id="IPR036412">
    <property type="entry name" value="HAD-like_sf"/>
</dbReference>
<dbReference type="EMBL" id="ML987195">
    <property type="protein sequence ID" value="KAF2249267.1"/>
    <property type="molecule type" value="Genomic_DNA"/>
</dbReference>
<accession>A0A6A6IGE8</accession>
<evidence type="ECO:0000313" key="2">
    <source>
        <dbReference type="Proteomes" id="UP000800094"/>
    </source>
</evidence>
<dbReference type="SUPFAM" id="SSF48239">
    <property type="entry name" value="Terpenoid cyclases/Protein prenyltransferases"/>
    <property type="match status" value="1"/>
</dbReference>
<dbReference type="PANTHER" id="PTHR43611:SF3">
    <property type="entry name" value="FLAVIN MONONUCLEOTIDE HYDROLASE 1, CHLOROPLATIC"/>
    <property type="match status" value="1"/>
</dbReference>
<dbReference type="InterPro" id="IPR023198">
    <property type="entry name" value="PGP-like_dom2"/>
</dbReference>
<dbReference type="OrthoDB" id="2012566at2759"/>
<dbReference type="Gene3D" id="3.40.50.1000">
    <property type="entry name" value="HAD superfamily/HAD-like"/>
    <property type="match status" value="1"/>
</dbReference>
<dbReference type="InterPro" id="IPR023214">
    <property type="entry name" value="HAD_sf"/>
</dbReference>
<gene>
    <name evidence="1" type="ORF">BU26DRAFT_505321</name>
</gene>
<proteinExistence type="predicted"/>
<reference evidence="1" key="1">
    <citation type="journal article" date="2020" name="Stud. Mycol.">
        <title>101 Dothideomycetes genomes: a test case for predicting lifestyles and emergence of pathogens.</title>
        <authorList>
            <person name="Haridas S."/>
            <person name="Albert R."/>
            <person name="Binder M."/>
            <person name="Bloem J."/>
            <person name="Labutti K."/>
            <person name="Salamov A."/>
            <person name="Andreopoulos B."/>
            <person name="Baker S."/>
            <person name="Barry K."/>
            <person name="Bills G."/>
            <person name="Bluhm B."/>
            <person name="Cannon C."/>
            <person name="Castanera R."/>
            <person name="Culley D."/>
            <person name="Daum C."/>
            <person name="Ezra D."/>
            <person name="Gonzalez J."/>
            <person name="Henrissat B."/>
            <person name="Kuo A."/>
            <person name="Liang C."/>
            <person name="Lipzen A."/>
            <person name="Lutzoni F."/>
            <person name="Magnuson J."/>
            <person name="Mondo S."/>
            <person name="Nolan M."/>
            <person name="Ohm R."/>
            <person name="Pangilinan J."/>
            <person name="Park H.-J."/>
            <person name="Ramirez L."/>
            <person name="Alfaro M."/>
            <person name="Sun H."/>
            <person name="Tritt A."/>
            <person name="Yoshinaga Y."/>
            <person name="Zwiers L.-H."/>
            <person name="Turgeon B."/>
            <person name="Goodwin S."/>
            <person name="Spatafora J."/>
            <person name="Crous P."/>
            <person name="Grigoriev I."/>
        </authorList>
    </citation>
    <scope>NUCLEOTIDE SEQUENCE</scope>
    <source>
        <strain evidence="1">CBS 122368</strain>
    </source>
</reference>
<dbReference type="SUPFAM" id="SSF56784">
    <property type="entry name" value="HAD-like"/>
    <property type="match status" value="1"/>
</dbReference>
<keyword evidence="2" id="KW-1185">Reference proteome</keyword>
<evidence type="ECO:0000313" key="1">
    <source>
        <dbReference type="EMBL" id="KAF2249267.1"/>
    </source>
</evidence>
<dbReference type="InterPro" id="IPR006439">
    <property type="entry name" value="HAD-SF_hydro_IA"/>
</dbReference>
<dbReference type="RefSeq" id="XP_033684271.1">
    <property type="nucleotide sequence ID" value="XM_033826841.1"/>
</dbReference>
<sequence>MRHSTLILDLGDVFFHWSTSALTALPGSVLHSVLLSPTWGALERGELSETAAVEAIGAELSIDPAAIQEALNQCRTTLTVDHGLVAQLKSLKQELKSGLKVFAMTNISEGDFARLRTVLPDWGLFDDVYTSFDARMRKPELGFYRHVVRGIGTQPADMIFVDDKIDNVIAARSFGMTGIVFESASALVRKLHNLLQDPVPRAKAFLARHAGNHMSAIENGPAFHDAFSQFLILDVTGDSSLVSLERGSPQATAEQINGAANGMGEARIWNYFIDAPVGTTTSFPDDVDTTACSLLALSPPSSSAHRILDAILANRNADNLVQTYFCSNRPRVDPVVLTNVVRAFYKYGRGDEVRDSLDFIRQTLRERGYTDGTLHYYSAESFLFFLSRLVASNPACPEVQALRQPLAEHLRNRVGRRDDSLAVVMRVLACQAVDVWAGSDLEYLKELQDVDGGWETGWVCRYGRSRKRIGNRGVVTSYAVKALETDMEKEKEPSNE</sequence>
<dbReference type="PANTHER" id="PTHR43611">
    <property type="entry name" value="ALPHA-D-GLUCOSE 1-PHOSPHATE PHOSPHATASE"/>
    <property type="match status" value="1"/>
</dbReference>
<dbReference type="NCBIfam" id="TIGR01509">
    <property type="entry name" value="HAD-SF-IA-v3"/>
    <property type="match status" value="1"/>
</dbReference>
<dbReference type="InterPro" id="IPR041492">
    <property type="entry name" value="HAD_2"/>
</dbReference>
<dbReference type="Gene3D" id="1.10.150.240">
    <property type="entry name" value="Putative phosphatase, domain 2"/>
    <property type="match status" value="1"/>
</dbReference>
<dbReference type="Pfam" id="PF13419">
    <property type="entry name" value="HAD_2"/>
    <property type="match status" value="1"/>
</dbReference>
<dbReference type="GO" id="GO:0016791">
    <property type="term" value="F:phosphatase activity"/>
    <property type="evidence" value="ECO:0007669"/>
    <property type="project" value="UniProtKB-ARBA"/>
</dbReference>
<dbReference type="Proteomes" id="UP000800094">
    <property type="component" value="Unassembled WGS sequence"/>
</dbReference>
<dbReference type="InterPro" id="IPR008930">
    <property type="entry name" value="Terpenoid_cyclase/PrenylTrfase"/>
</dbReference>
<protein>
    <submittedName>
        <fullName evidence="1">HAD-like protein</fullName>
    </submittedName>
</protein>
<name>A0A6A6IGE8_9PLEO</name>